<keyword evidence="4 6" id="KW-0472">Membrane</keyword>
<accession>A0A3A3ZYG4</accession>
<keyword evidence="9" id="KW-1185">Reference proteome</keyword>
<feature type="transmembrane region" description="Helical" evidence="6">
    <location>
        <begin position="128"/>
        <end position="149"/>
    </location>
</feature>
<dbReference type="PANTHER" id="PTHR43229:SF2">
    <property type="entry name" value="NODULATION PROTEIN J"/>
    <property type="match status" value="1"/>
</dbReference>
<dbReference type="InterPro" id="IPR000412">
    <property type="entry name" value="ABC_2_transport"/>
</dbReference>
<evidence type="ECO:0000313" key="8">
    <source>
        <dbReference type="EMBL" id="RJL20385.1"/>
    </source>
</evidence>
<feature type="transmembrane region" description="Helical" evidence="6">
    <location>
        <begin position="188"/>
        <end position="205"/>
    </location>
</feature>
<evidence type="ECO:0000256" key="2">
    <source>
        <dbReference type="ARBA" id="ARBA00022692"/>
    </source>
</evidence>
<comment type="similarity">
    <text evidence="6">Belongs to the ABC-2 integral membrane protein family.</text>
</comment>
<evidence type="ECO:0000259" key="7">
    <source>
        <dbReference type="PROSITE" id="PS51012"/>
    </source>
</evidence>
<evidence type="ECO:0000313" key="9">
    <source>
        <dbReference type="Proteomes" id="UP000265768"/>
    </source>
</evidence>
<comment type="caution">
    <text evidence="8">The sequence shown here is derived from an EMBL/GenBank/DDBJ whole genome shotgun (WGS) entry which is preliminary data.</text>
</comment>
<keyword evidence="3 6" id="KW-1133">Transmembrane helix</keyword>
<dbReference type="GO" id="GO:0043190">
    <property type="term" value="C:ATP-binding cassette (ABC) transporter complex"/>
    <property type="evidence" value="ECO:0007669"/>
    <property type="project" value="InterPro"/>
</dbReference>
<keyword evidence="2 6" id="KW-0812">Transmembrane</keyword>
<comment type="subcellular location">
    <subcellularLocation>
        <location evidence="6">Cell membrane</location>
        <topology evidence="6">Multi-pass membrane protein</topology>
    </subcellularLocation>
    <subcellularLocation>
        <location evidence="1">Membrane</location>
        <topology evidence="1">Multi-pass membrane protein</topology>
    </subcellularLocation>
</comment>
<dbReference type="Proteomes" id="UP000265768">
    <property type="component" value="Unassembled WGS sequence"/>
</dbReference>
<dbReference type="AlphaFoldDB" id="A0A3A3ZYG4"/>
<reference evidence="8 9" key="1">
    <citation type="submission" date="2018-09" db="EMBL/GenBank/DDBJ databases">
        <title>YIM 75507 draft genome.</title>
        <authorList>
            <person name="Tang S."/>
            <person name="Feng Y."/>
        </authorList>
    </citation>
    <scope>NUCLEOTIDE SEQUENCE [LARGE SCALE GENOMIC DNA]</scope>
    <source>
        <strain evidence="8 9">YIM 75507</strain>
    </source>
</reference>
<evidence type="ECO:0000256" key="3">
    <source>
        <dbReference type="ARBA" id="ARBA00022989"/>
    </source>
</evidence>
<dbReference type="OrthoDB" id="8988363at2"/>
<dbReference type="InterPro" id="IPR051784">
    <property type="entry name" value="Nod_factor_ABC_transporter"/>
</dbReference>
<keyword evidence="6" id="KW-1003">Cell membrane</keyword>
<keyword evidence="5" id="KW-0046">Antibiotic resistance</keyword>
<keyword evidence="6" id="KW-0813">Transport</keyword>
<feature type="transmembrane region" description="Helical" evidence="6">
    <location>
        <begin position="252"/>
        <end position="271"/>
    </location>
</feature>
<gene>
    <name evidence="8" type="ORF">D5H75_39535</name>
</gene>
<proteinExistence type="inferred from homology"/>
<dbReference type="EMBL" id="QZEY01000031">
    <property type="protein sequence ID" value="RJL20385.1"/>
    <property type="molecule type" value="Genomic_DNA"/>
</dbReference>
<dbReference type="InterPro" id="IPR047817">
    <property type="entry name" value="ABC2_TM_bact-type"/>
</dbReference>
<evidence type="ECO:0000256" key="5">
    <source>
        <dbReference type="ARBA" id="ARBA00023251"/>
    </source>
</evidence>
<dbReference type="PROSITE" id="PS51012">
    <property type="entry name" value="ABC_TM2"/>
    <property type="match status" value="1"/>
</dbReference>
<feature type="domain" description="ABC transmembrane type-2" evidence="7">
    <location>
        <begin position="41"/>
        <end position="277"/>
    </location>
</feature>
<dbReference type="Pfam" id="PF01061">
    <property type="entry name" value="ABC2_membrane"/>
    <property type="match status" value="1"/>
</dbReference>
<dbReference type="GO" id="GO:0140359">
    <property type="term" value="F:ABC-type transporter activity"/>
    <property type="evidence" value="ECO:0007669"/>
    <property type="project" value="InterPro"/>
</dbReference>
<dbReference type="PIRSF" id="PIRSF006648">
    <property type="entry name" value="DrrB"/>
    <property type="match status" value="1"/>
</dbReference>
<sequence length="282" mass="29561">MTGHAHPATAAPAAAIPPVRFARETGAVARRVVRRSLAVPAYIIGGLAMPVVFTLLFGYVFGSAIPVPGGDYIAYLMPGILVQSRVFGLGGTAAGVAEDSGGGLMDRYRSLPMSRTAILAGRTIGDQIAMIPGMAAMIACALLAGWRVSGGPLEVLAGFGLLLLLGYALSWAGVYLGLVARDAQATQFFVMLVTFPLTFVANTFVPTQGMPGWLRTAAEWNPLSAVTTACRLFWGNPAPLAPDAPWPLQNPVAASLAWIAVVLLIFVPLSARRLSGRLYVRG</sequence>
<evidence type="ECO:0000256" key="6">
    <source>
        <dbReference type="RuleBase" id="RU361157"/>
    </source>
</evidence>
<dbReference type="GO" id="GO:0046677">
    <property type="term" value="P:response to antibiotic"/>
    <property type="evidence" value="ECO:0007669"/>
    <property type="project" value="UniProtKB-KW"/>
</dbReference>
<feature type="transmembrane region" description="Helical" evidence="6">
    <location>
        <begin position="155"/>
        <end position="176"/>
    </location>
</feature>
<feature type="transmembrane region" description="Helical" evidence="6">
    <location>
        <begin position="73"/>
        <end position="97"/>
    </location>
</feature>
<name>A0A3A3ZYG4_9ACTN</name>
<protein>
    <recommendedName>
        <fullName evidence="6">Transport permease protein</fullName>
    </recommendedName>
</protein>
<evidence type="ECO:0000256" key="1">
    <source>
        <dbReference type="ARBA" id="ARBA00004141"/>
    </source>
</evidence>
<dbReference type="PANTHER" id="PTHR43229">
    <property type="entry name" value="NODULATION PROTEIN J"/>
    <property type="match status" value="1"/>
</dbReference>
<dbReference type="RefSeq" id="WP_119931769.1">
    <property type="nucleotide sequence ID" value="NZ_QZEY01000031.1"/>
</dbReference>
<dbReference type="InterPro" id="IPR013525">
    <property type="entry name" value="ABC2_TM"/>
</dbReference>
<organism evidence="8 9">
    <name type="scientific">Bailinhaonella thermotolerans</name>
    <dbReference type="NCBI Taxonomy" id="1070861"/>
    <lineage>
        <taxon>Bacteria</taxon>
        <taxon>Bacillati</taxon>
        <taxon>Actinomycetota</taxon>
        <taxon>Actinomycetes</taxon>
        <taxon>Streptosporangiales</taxon>
        <taxon>Streptosporangiaceae</taxon>
        <taxon>Bailinhaonella</taxon>
    </lineage>
</organism>
<feature type="transmembrane region" description="Helical" evidence="6">
    <location>
        <begin position="39"/>
        <end position="61"/>
    </location>
</feature>
<evidence type="ECO:0000256" key="4">
    <source>
        <dbReference type="ARBA" id="ARBA00023136"/>
    </source>
</evidence>